<evidence type="ECO:0000256" key="1">
    <source>
        <dbReference type="SAM" id="Coils"/>
    </source>
</evidence>
<feature type="region of interest" description="Disordered" evidence="2">
    <location>
        <begin position="721"/>
        <end position="749"/>
    </location>
</feature>
<protein>
    <submittedName>
        <fullName evidence="4">Uncharacterized protein</fullName>
    </submittedName>
</protein>
<accession>A0A7J6PAJ8</accession>
<dbReference type="PANTHER" id="PTHR38758">
    <property type="entry name" value="PUTATIVE-RELATED"/>
    <property type="match status" value="1"/>
</dbReference>
<dbReference type="Proteomes" id="UP000541610">
    <property type="component" value="Unassembled WGS sequence"/>
</dbReference>
<feature type="coiled-coil region" evidence="1">
    <location>
        <begin position="1159"/>
        <end position="1310"/>
    </location>
</feature>
<evidence type="ECO:0000256" key="3">
    <source>
        <dbReference type="SAM" id="Phobius"/>
    </source>
</evidence>
<name>A0A7J6PAJ8_PEROL</name>
<feature type="compositionally biased region" description="Basic and acidic residues" evidence="2">
    <location>
        <begin position="611"/>
        <end position="625"/>
    </location>
</feature>
<feature type="compositionally biased region" description="Polar residues" evidence="2">
    <location>
        <begin position="1964"/>
        <end position="1979"/>
    </location>
</feature>
<keyword evidence="3" id="KW-0472">Membrane</keyword>
<feature type="compositionally biased region" description="Polar residues" evidence="2">
    <location>
        <begin position="299"/>
        <end position="311"/>
    </location>
</feature>
<evidence type="ECO:0000313" key="5">
    <source>
        <dbReference type="Proteomes" id="UP000541610"/>
    </source>
</evidence>
<feature type="region of interest" description="Disordered" evidence="2">
    <location>
        <begin position="611"/>
        <end position="687"/>
    </location>
</feature>
<feature type="compositionally biased region" description="Basic residues" evidence="2">
    <location>
        <begin position="1011"/>
        <end position="1021"/>
    </location>
</feature>
<keyword evidence="3" id="KW-1133">Transmembrane helix</keyword>
<evidence type="ECO:0000313" key="4">
    <source>
        <dbReference type="EMBL" id="KAF4693194.1"/>
    </source>
</evidence>
<reference evidence="4 5" key="1">
    <citation type="submission" date="2020-04" db="EMBL/GenBank/DDBJ databases">
        <title>Perkinsus olseni comparative genomics.</title>
        <authorList>
            <person name="Bogema D.R."/>
        </authorList>
    </citation>
    <scope>NUCLEOTIDE SEQUENCE [LARGE SCALE GENOMIC DNA]</scope>
    <source>
        <strain evidence="4">00978-12</strain>
    </source>
</reference>
<feature type="coiled-coil region" evidence="1">
    <location>
        <begin position="1540"/>
        <end position="1567"/>
    </location>
</feature>
<feature type="region of interest" description="Disordered" evidence="2">
    <location>
        <begin position="1958"/>
        <end position="1999"/>
    </location>
</feature>
<feature type="coiled-coil region" evidence="1">
    <location>
        <begin position="1340"/>
        <end position="1423"/>
    </location>
</feature>
<feature type="coiled-coil region" evidence="1">
    <location>
        <begin position="1785"/>
        <end position="1887"/>
    </location>
</feature>
<feature type="transmembrane region" description="Helical" evidence="3">
    <location>
        <begin position="338"/>
        <end position="363"/>
    </location>
</feature>
<feature type="region of interest" description="Disordered" evidence="2">
    <location>
        <begin position="117"/>
        <end position="137"/>
    </location>
</feature>
<feature type="compositionally biased region" description="Polar residues" evidence="2">
    <location>
        <begin position="122"/>
        <end position="132"/>
    </location>
</feature>
<dbReference type="OrthoDB" id="448517at2759"/>
<feature type="coiled-coil region" evidence="1">
    <location>
        <begin position="1618"/>
        <end position="1666"/>
    </location>
</feature>
<keyword evidence="3" id="KW-0812">Transmembrane</keyword>
<evidence type="ECO:0000256" key="2">
    <source>
        <dbReference type="SAM" id="MobiDB-lite"/>
    </source>
</evidence>
<keyword evidence="1" id="KW-0175">Coiled coil</keyword>
<gene>
    <name evidence="4" type="ORF">FOZ60_011654</name>
</gene>
<proteinExistence type="predicted"/>
<feature type="region of interest" description="Disordered" evidence="2">
    <location>
        <begin position="294"/>
        <end position="317"/>
    </location>
</feature>
<feature type="region of interest" description="Disordered" evidence="2">
    <location>
        <begin position="966"/>
        <end position="1032"/>
    </location>
</feature>
<organism evidence="4 5">
    <name type="scientific">Perkinsus olseni</name>
    <name type="common">Perkinsus atlanticus</name>
    <dbReference type="NCBI Taxonomy" id="32597"/>
    <lineage>
        <taxon>Eukaryota</taxon>
        <taxon>Sar</taxon>
        <taxon>Alveolata</taxon>
        <taxon>Perkinsozoa</taxon>
        <taxon>Perkinsea</taxon>
        <taxon>Perkinsida</taxon>
        <taxon>Perkinsidae</taxon>
        <taxon>Perkinsus</taxon>
    </lineage>
</organism>
<sequence length="2066" mass="228468">MPAVHDAKKKLMASQGFTPQIQSSFSPEDVRKLFYSTTTKETFVDKSVVVDKSSCGASSSSRSMSCIHKIDEDMARRGEFKPNRAPFWPREMSAYMEQYQPLPLQGAVINRELAKTFRPASSPANGPSPQQKGRSRYSDDYVVYPGARKEAMLRPAVQTHVDGELYLLYKQPASHEFYPDWQRNSGGIECVGERCKPPIPKPTTSTMGFHFDARTRYSEDYPPGSGADSAIAMDARESCRVLLEHGSYAEDNSSRVQGNAVPNRVRDYINTENLHRGKILSGRIPSMVRILRGEVKPQRPSTQKASTSSGRRQPGMLSCSRRVKPLGSCAAPLQYGRMSYALLVVIASIGALLVVGVCSYRCLRWYRNRAPKYHISGAGVRGFVERVKFRMARLLLPRGHSIGTVDGGSGEKEGRTKSYRRRGRPSTDTRQMPDGNTRPGGGDAPEDEPQKASVRGGSLLPIGDSRVLEESSSARDDTLLQRELMDCAMGVVKAREAERGARVVVEGLEGRLTELLTGCSSMELSVCVAPPPVGDLCGILSLEGRNLALCEVEETDATEREVLGAIKAAARALLRDMDEASAELSERMAGTKQAMDRAASAQEGLIAALEEESRQDHQGDEKCSPEENSVAPPERMRESIGYQPYWHPSLPPLPPSIPVEPGGEAAEEEQGPGDERDDAAVVEEEEEEEEVVSSIGYPSAHPGEARHVLGTSLGKAAPITQVESGSLKPGDGSSDVPAGMPDLGLLKSWGTGKKEGGGYRRGEANRATVTIRERGFADNYYDNIEEERLPADHRQQQPQEAGDPWAAYAAAQREYYRQWEEYMKQRQAEFLMAQQEHYHRGHPVIPPGSMPFTTHQQKRSLVRTPSTVFPPPQNIVSEHLTEPLEGDDSSSRVAYEIKVEVMRGMQASLFAGEEVAARKTAFKQLAVNRLRCYHRRSRYLTEDPTCIAAAAATQCGELRGAVTVKRESLDGSSPPLASSRGVPSPLEELCSPLTRIPRPSAFPPPPSSYKRLSRSNSRRRSSVSSSEGESMLASPAAYLPLRSRTLSIGSQGRGEDDDGEVSCCLSVNSSVAVSACASTSSLVGDSSGRKRGGGRRRSDAGVDKENLKAQANECMDLRKQLAVEQERRGKAESMVRQLKGQLREYKGRKMSDNEKDKRIDRLLRRLSLVAAELEESRRQARDAEGVHEKAMVELAAVKQGAAKERSQQAQALADLRHASTKRIAELTAERKKLEEAVAEGEGRKADVDKHRDRMVAMEIVIENLTHEGKEQTTERELVSTVRSRQLAEKLAALEEVKGREIDELKSVEARRTREMLDRIRAVEQELEASQGLHKKYGSEAKAAREEAEGVTSELTAVRRRMEVEERSKLAAEERYEKLKVAEARRLGEVSALKLELVEVREALTASEAKAESLARELEEEGDEAVPPIELLIEDQEGAEALITEEATVTQPSPLPRSVIESPGVASLYSTPGGLVNSSVKRRRRLRRVSAPLLDAAVTRQHSGAMGELKDQVSNITAQLVESIAQQRCAQEERDSACVRLADVQMQLAEERERMEELKAEVNTKARESMISSGRAAVAEGMLRELAEDRQREKLSLLAEIASLRSTLLENEATAAQSAASARVGMQEAKEKIRVLETRLGMQDNSLAAMVEQCTKWKAQNEHLQSQVSARELELNSVRVSLREWKGRAAELSDDLVHAGDSLVNTEASMLDLQFKVSFYETLYTQKEASVIVARACVVGLSRAAMIAAEEEKAREAALRAAEILSSRAEVARTKEEAAAHLAVTLEYMQHEKEELEALIRETQEETSQLRNGIEELDKERGSLGEELRITRERMAEREAEVEVMLRLFMTEQRQCLEGEIEGANKTLREALGDLASTRADLETAAREVARCHKIMERFDMEAITSGIASNANSGGNHLSQSRRVNYVQHLRHEINNLYEENKRLRNERQALEAQLLMGTRRSPAGQNTPSPGGSNSFTPRRTPRKGPVPPRTPKTPMGMAAAELARRKREAEEMKINERHRQRLVSERLILLGRVRDVLSNSSASPESLRALLESIRDILVSKDTR</sequence>
<dbReference type="PANTHER" id="PTHR38758:SF1">
    <property type="entry name" value="PROTEIN, PUTATIVE-RELATED"/>
    <property type="match status" value="1"/>
</dbReference>
<feature type="compositionally biased region" description="Acidic residues" evidence="2">
    <location>
        <begin position="665"/>
        <end position="687"/>
    </location>
</feature>
<dbReference type="EMBL" id="JABANP010000049">
    <property type="protein sequence ID" value="KAF4693194.1"/>
    <property type="molecule type" value="Genomic_DNA"/>
</dbReference>
<feature type="region of interest" description="Disordered" evidence="2">
    <location>
        <begin position="400"/>
        <end position="460"/>
    </location>
</feature>
<feature type="compositionally biased region" description="Pro residues" evidence="2">
    <location>
        <begin position="649"/>
        <end position="658"/>
    </location>
</feature>
<comment type="caution">
    <text evidence="4">The sequence shown here is derived from an EMBL/GenBank/DDBJ whole genome shotgun (WGS) entry which is preliminary data.</text>
</comment>
<feature type="region of interest" description="Disordered" evidence="2">
    <location>
        <begin position="1081"/>
        <end position="1104"/>
    </location>
</feature>